<name>A5BEV0_VITVI</name>
<protein>
    <submittedName>
        <fullName evidence="1">Uncharacterized protein</fullName>
    </submittedName>
</protein>
<dbReference type="EMBL" id="AM457037">
    <property type="protein sequence ID" value="CAN63415.1"/>
    <property type="molecule type" value="Genomic_DNA"/>
</dbReference>
<evidence type="ECO:0000313" key="1">
    <source>
        <dbReference type="EMBL" id="CAN63415.1"/>
    </source>
</evidence>
<gene>
    <name evidence="1" type="ORF">VITISV_007686</name>
</gene>
<accession>A5BEV0</accession>
<sequence length="71" mass="8440">MTWFKSWTVIYSWIKWTCSTQMNSKFGSMLQMRFYGIQGKIIASRATCFNLHFQMRTTDFAAATFMFSQKI</sequence>
<dbReference type="AlphaFoldDB" id="A5BEV0"/>
<proteinExistence type="predicted"/>
<organism evidence="1">
    <name type="scientific">Vitis vinifera</name>
    <name type="common">Grape</name>
    <dbReference type="NCBI Taxonomy" id="29760"/>
    <lineage>
        <taxon>Eukaryota</taxon>
        <taxon>Viridiplantae</taxon>
        <taxon>Streptophyta</taxon>
        <taxon>Embryophyta</taxon>
        <taxon>Tracheophyta</taxon>
        <taxon>Spermatophyta</taxon>
        <taxon>Magnoliopsida</taxon>
        <taxon>eudicotyledons</taxon>
        <taxon>Gunneridae</taxon>
        <taxon>Pentapetalae</taxon>
        <taxon>rosids</taxon>
        <taxon>Vitales</taxon>
        <taxon>Vitaceae</taxon>
        <taxon>Viteae</taxon>
        <taxon>Vitis</taxon>
    </lineage>
</organism>
<reference evidence="1" key="1">
    <citation type="journal article" date="2007" name="PLoS ONE">
        <title>The first genome sequence of an elite grapevine cultivar (Pinot noir Vitis vinifera L.): coping with a highly heterozygous genome.</title>
        <authorList>
            <person name="Velasco R."/>
            <person name="Zharkikh A."/>
            <person name="Troggio M."/>
            <person name="Cartwright D.A."/>
            <person name="Cestaro A."/>
            <person name="Pruss D."/>
            <person name="Pindo M."/>
            <person name="FitzGerald L.M."/>
            <person name="Vezzulli S."/>
            <person name="Reid J."/>
            <person name="Malacarne G."/>
            <person name="Iliev D."/>
            <person name="Coppola G."/>
            <person name="Wardell B."/>
            <person name="Micheletti D."/>
            <person name="Macalma T."/>
            <person name="Facci M."/>
            <person name="Mitchell J.T."/>
            <person name="Perazzolli M."/>
            <person name="Eldredge G."/>
            <person name="Gatto P."/>
            <person name="Oyzerski R."/>
            <person name="Moretto M."/>
            <person name="Gutin N."/>
            <person name="Stefanini M."/>
            <person name="Chen Y."/>
            <person name="Segala C."/>
            <person name="Davenport C."/>
            <person name="Dematte L."/>
            <person name="Mraz A."/>
            <person name="Battilana J."/>
            <person name="Stormo K."/>
            <person name="Costa F."/>
            <person name="Tao Q."/>
            <person name="Si-Ammour A."/>
            <person name="Harkins T."/>
            <person name="Lackey A."/>
            <person name="Perbost C."/>
            <person name="Taillon B."/>
            <person name="Stella A."/>
            <person name="Solovyev V."/>
            <person name="Fawcett J.A."/>
            <person name="Sterck L."/>
            <person name="Vandepoele K."/>
            <person name="Grando S.M."/>
            <person name="Toppo S."/>
            <person name="Moser C."/>
            <person name="Lanchbury J."/>
            <person name="Bogden R."/>
            <person name="Skolnick M."/>
            <person name="Sgaramella V."/>
            <person name="Bhatnagar S.K."/>
            <person name="Fontana P."/>
            <person name="Gutin A."/>
            <person name="Van de Peer Y."/>
            <person name="Salamini F."/>
            <person name="Viola R."/>
        </authorList>
    </citation>
    <scope>NUCLEOTIDE SEQUENCE</scope>
</reference>